<evidence type="ECO:0000256" key="1">
    <source>
        <dbReference type="ARBA" id="ARBA00022649"/>
    </source>
</evidence>
<name>A0A1U7HIY9_9CYAN</name>
<dbReference type="Pfam" id="PF15738">
    <property type="entry name" value="YafQ_toxin"/>
    <property type="match status" value="1"/>
</dbReference>
<proteinExistence type="predicted"/>
<dbReference type="SUPFAM" id="SSF143011">
    <property type="entry name" value="RelE-like"/>
    <property type="match status" value="1"/>
</dbReference>
<comment type="caution">
    <text evidence="2">The sequence shown here is derived from an EMBL/GenBank/DDBJ whole genome shotgun (WGS) entry which is preliminary data.</text>
</comment>
<dbReference type="NCBIfam" id="TIGR02385">
    <property type="entry name" value="RelE_StbE"/>
    <property type="match status" value="1"/>
</dbReference>
<dbReference type="InterPro" id="IPR004386">
    <property type="entry name" value="Toxin_YafQ-like"/>
</dbReference>
<dbReference type="InterPro" id="IPR007712">
    <property type="entry name" value="RelE/ParE_toxin"/>
</dbReference>
<gene>
    <name evidence="2" type="ORF">NIES593_09910</name>
</gene>
<protein>
    <submittedName>
        <fullName evidence="2">Plasmid stabilization protein</fullName>
    </submittedName>
</protein>
<evidence type="ECO:0000313" key="2">
    <source>
        <dbReference type="EMBL" id="OKH23529.1"/>
    </source>
</evidence>
<accession>A0A1U7HIY9</accession>
<dbReference type="STRING" id="1921803.NIES593_09910"/>
<organism evidence="2 3">
    <name type="scientific">Hydrococcus rivularis NIES-593</name>
    <dbReference type="NCBI Taxonomy" id="1921803"/>
    <lineage>
        <taxon>Bacteria</taxon>
        <taxon>Bacillati</taxon>
        <taxon>Cyanobacteriota</taxon>
        <taxon>Cyanophyceae</taxon>
        <taxon>Pleurocapsales</taxon>
        <taxon>Hydrococcaceae</taxon>
        <taxon>Hydrococcus</taxon>
    </lineage>
</organism>
<dbReference type="Gene3D" id="3.30.2310.20">
    <property type="entry name" value="RelE-like"/>
    <property type="match status" value="1"/>
</dbReference>
<evidence type="ECO:0000313" key="3">
    <source>
        <dbReference type="Proteomes" id="UP000186868"/>
    </source>
</evidence>
<keyword evidence="1" id="KW-1277">Toxin-antitoxin system</keyword>
<dbReference type="Proteomes" id="UP000186868">
    <property type="component" value="Unassembled WGS sequence"/>
</dbReference>
<reference evidence="2 3" key="1">
    <citation type="submission" date="2016-11" db="EMBL/GenBank/DDBJ databases">
        <title>Draft Genome Sequences of Nine Cyanobacterial Strains from Diverse Habitats.</title>
        <authorList>
            <person name="Zhu T."/>
            <person name="Hou S."/>
            <person name="Lu X."/>
            <person name="Hess W.R."/>
        </authorList>
    </citation>
    <scope>NUCLEOTIDE SEQUENCE [LARGE SCALE GENOMIC DNA]</scope>
    <source>
        <strain evidence="2 3">NIES-593</strain>
    </source>
</reference>
<dbReference type="EMBL" id="MRCB01000009">
    <property type="protein sequence ID" value="OKH23529.1"/>
    <property type="molecule type" value="Genomic_DNA"/>
</dbReference>
<dbReference type="AlphaFoldDB" id="A0A1U7HIY9"/>
<sequence length="94" mass="11150">MRVLIFDKSFRRALKRCCKNRPKLQAKVLETLSQLEIDPFSPILKAHKLQGELQGLWSCSVEYDFRIVFYFQKLEDEEEEAIVLVDVDTHDEVY</sequence>
<dbReference type="OrthoDB" id="462654at2"/>
<dbReference type="InterPro" id="IPR035093">
    <property type="entry name" value="RelE/ParE_toxin_dom_sf"/>
</dbReference>
<keyword evidence="3" id="KW-1185">Reference proteome</keyword>